<keyword evidence="8" id="KW-0131">Cell cycle</keyword>
<sequence length="1006" mass="119114">MKDICNYPIGQEIILDKLIYEKRFLKNKNKQNKIKNVDQLNYYLNNKFNYFLGHTNFMKKIFKKKKKLLKDDERDKHKCKNRSKEEIIINKKICGKRKNVSSECDEKKRLHKEKNVENDDTKKKYSKIKIEGNSCDIKNEQDVMIKKQSFNDSINNCNVDIYKKEINNVVQVKREKSSEEQLQIKYKNDIKRDNTSDHICKDEREHERESEHEHEHKHEHEHNLENNHQHNVEHKYNHSNNHKRSNNNYPGNYNHCDETSSVLSEEDEKLHSFSPLSNNSDLSNVSNMSPDMLCFEKQFKYIYDIYKQNDKNVFLFYNPPVCKCVNKNLKEQYFQKLNDKYPCLFNCSYYVDSMKTIKYDCKKKSDNINDKNIINNGKDEKNNNQVLNNIEDKQAHADHHNINNNYEQNIQIPKKMDIHSEQENINVSTNYGEVASYAVEIKMYAKAFFELYFMEKYKRNEGVIKVKYDDNKKNVYDDDDNKKNVYDDDDNKKNVYDDDDNKKNIINKILIEKKEKLVKMPSKYDDGESRLNEYEVIKKIGNGRFGEVFLVKHKRTQEFFCWKAISYRGLKEREKSQLVIEVNVMRELKHKNIVRYIDRFLNKANQKLYILMEFCDAGDLSRNIQKCYKMFGKIEEHAIIDITRQLLHALAYCHNLKDGPNGERVLHRDLKPQNIFLSTGIRHIGKISSQANNLNSRPIAKIGDFGLSKNIGIESMAHSCVGTPYYWSPELLLHETKSYDDKSDMWALGCIIYELCSGKTPFHKANNFAQLISELKRGPELPIKGKSKELNLLIKNLLNLSAKERPSALQCLGYQIIKNVSVPILSKKEHGTELTNIDSCTSNMDNKHNYAHPNDVLINKRNNERERSSSCLSRQSVITAISKDNVKYHPPDGTNNSHLINNGKYTNNSRVGGVHADGPTKMYHIETDRFNEKEKMKREIYERERSQRKAFEMKLLEKKRLEREKKERVEREKKGKMERIERERMQRLERERLERLEKERLDRLEK</sequence>
<dbReference type="GO" id="GO:0007059">
    <property type="term" value="P:chromosome segregation"/>
    <property type="evidence" value="ECO:0007669"/>
    <property type="project" value="UniProtKB-ARBA"/>
</dbReference>
<comment type="catalytic activity">
    <reaction evidence="10">
        <text>L-seryl-[protein] + ATP = O-phospho-L-seryl-[protein] + ADP + H(+)</text>
        <dbReference type="Rhea" id="RHEA:17989"/>
        <dbReference type="Rhea" id="RHEA-COMP:9863"/>
        <dbReference type="Rhea" id="RHEA-COMP:11604"/>
        <dbReference type="ChEBI" id="CHEBI:15378"/>
        <dbReference type="ChEBI" id="CHEBI:29999"/>
        <dbReference type="ChEBI" id="CHEBI:30616"/>
        <dbReference type="ChEBI" id="CHEBI:83421"/>
        <dbReference type="ChEBI" id="CHEBI:456216"/>
        <dbReference type="EC" id="2.7.11.1"/>
    </reaction>
</comment>
<accession>A0A024VQ28</accession>
<dbReference type="Gene3D" id="1.10.510.10">
    <property type="entry name" value="Transferase(Phosphotransferase) domain 1"/>
    <property type="match status" value="1"/>
</dbReference>
<keyword evidence="7" id="KW-0067">ATP-binding</keyword>
<dbReference type="PROSITE" id="PS50011">
    <property type="entry name" value="PROTEIN_KINASE_DOM"/>
    <property type="match status" value="1"/>
</dbReference>
<evidence type="ECO:0000256" key="11">
    <source>
        <dbReference type="SAM" id="MobiDB-lite"/>
    </source>
</evidence>
<dbReference type="PROSITE" id="PS00108">
    <property type="entry name" value="PROTEIN_KINASE_ST"/>
    <property type="match status" value="1"/>
</dbReference>
<dbReference type="AlphaFoldDB" id="A0A024VQ28"/>
<evidence type="ECO:0000256" key="1">
    <source>
        <dbReference type="ARBA" id="ARBA00012513"/>
    </source>
</evidence>
<feature type="region of interest" description="Disordered" evidence="11">
    <location>
        <begin position="963"/>
        <end position="992"/>
    </location>
</feature>
<evidence type="ECO:0000259" key="12">
    <source>
        <dbReference type="PROSITE" id="PS50011"/>
    </source>
</evidence>
<feature type="domain" description="Protein kinase" evidence="12">
    <location>
        <begin position="534"/>
        <end position="817"/>
    </location>
</feature>
<organism evidence="13 14">
    <name type="scientific">Plasmodium falciparum FCH/4</name>
    <dbReference type="NCBI Taxonomy" id="1036724"/>
    <lineage>
        <taxon>Eukaryota</taxon>
        <taxon>Sar</taxon>
        <taxon>Alveolata</taxon>
        <taxon>Apicomplexa</taxon>
        <taxon>Aconoidasida</taxon>
        <taxon>Haemosporida</taxon>
        <taxon>Plasmodiidae</taxon>
        <taxon>Plasmodium</taxon>
        <taxon>Plasmodium (Laverania)</taxon>
    </lineage>
</organism>
<dbReference type="SUPFAM" id="SSF56112">
    <property type="entry name" value="Protein kinase-like (PK-like)"/>
    <property type="match status" value="1"/>
</dbReference>
<dbReference type="GO" id="GO:0005634">
    <property type="term" value="C:nucleus"/>
    <property type="evidence" value="ECO:0007669"/>
    <property type="project" value="UniProtKB-ARBA"/>
</dbReference>
<dbReference type="PANTHER" id="PTHR13585:SF19">
    <property type="entry name" value="ZINC FINGER CCCH DOMAIN-CONTAINING PROTEIN 13"/>
    <property type="match status" value="1"/>
</dbReference>
<keyword evidence="3" id="KW-0132">Cell division</keyword>
<dbReference type="FunFam" id="3.30.200.20:FF:000151">
    <property type="entry name" value="G2-specific protein kinase nimA"/>
    <property type="match status" value="1"/>
</dbReference>
<dbReference type="Proteomes" id="UP000030656">
    <property type="component" value="Unassembled WGS sequence"/>
</dbReference>
<feature type="compositionally biased region" description="Basic and acidic residues" evidence="11">
    <location>
        <begin position="195"/>
        <end position="236"/>
    </location>
</feature>
<keyword evidence="5" id="KW-0547">Nucleotide-binding</keyword>
<evidence type="ECO:0000256" key="8">
    <source>
        <dbReference type="ARBA" id="ARBA00023306"/>
    </source>
</evidence>
<proteinExistence type="predicted"/>
<dbReference type="InterPro" id="IPR011009">
    <property type="entry name" value="Kinase-like_dom_sf"/>
</dbReference>
<name>A0A024VQ28_PLAFA</name>
<evidence type="ECO:0000313" key="14">
    <source>
        <dbReference type="Proteomes" id="UP000030656"/>
    </source>
</evidence>
<dbReference type="InterPro" id="IPR052824">
    <property type="entry name" value="m6A_RNA_Methylation_Regulator"/>
</dbReference>
<dbReference type="GO" id="GO:0051301">
    <property type="term" value="P:cell division"/>
    <property type="evidence" value="ECO:0007669"/>
    <property type="project" value="UniProtKB-KW"/>
</dbReference>
<dbReference type="GO" id="GO:0004674">
    <property type="term" value="F:protein serine/threonine kinase activity"/>
    <property type="evidence" value="ECO:0007669"/>
    <property type="project" value="UniProtKB-KW"/>
</dbReference>
<dbReference type="GO" id="GO:0005524">
    <property type="term" value="F:ATP binding"/>
    <property type="evidence" value="ECO:0007669"/>
    <property type="project" value="UniProtKB-KW"/>
</dbReference>
<dbReference type="OrthoDB" id="248923at2759"/>
<dbReference type="SMART" id="SM00220">
    <property type="entry name" value="S_TKc"/>
    <property type="match status" value="1"/>
</dbReference>
<keyword evidence="2" id="KW-0723">Serine/threonine-protein kinase</keyword>
<evidence type="ECO:0000256" key="10">
    <source>
        <dbReference type="ARBA" id="ARBA00048679"/>
    </source>
</evidence>
<dbReference type="EMBL" id="KI927941">
    <property type="protein sequence ID" value="ETW29991.1"/>
    <property type="molecule type" value="Genomic_DNA"/>
</dbReference>
<evidence type="ECO:0000313" key="13">
    <source>
        <dbReference type="EMBL" id="ETW29991.1"/>
    </source>
</evidence>
<evidence type="ECO:0000256" key="2">
    <source>
        <dbReference type="ARBA" id="ARBA00022527"/>
    </source>
</evidence>
<keyword evidence="4" id="KW-0808">Transferase</keyword>
<evidence type="ECO:0000256" key="4">
    <source>
        <dbReference type="ARBA" id="ARBA00022679"/>
    </source>
</evidence>
<protein>
    <recommendedName>
        <fullName evidence="1">non-specific serine/threonine protein kinase</fullName>
        <ecNumber evidence="1">2.7.11.1</ecNumber>
    </recommendedName>
</protein>
<dbReference type="Gene3D" id="3.30.200.20">
    <property type="entry name" value="Phosphorylase Kinase, domain 1"/>
    <property type="match status" value="2"/>
</dbReference>
<feature type="non-terminal residue" evidence="13">
    <location>
        <position position="1006"/>
    </location>
</feature>
<gene>
    <name evidence="13" type="ORF">PFFCH_02582</name>
</gene>
<dbReference type="InterPro" id="IPR000719">
    <property type="entry name" value="Prot_kinase_dom"/>
</dbReference>
<evidence type="ECO:0000256" key="3">
    <source>
        <dbReference type="ARBA" id="ARBA00022618"/>
    </source>
</evidence>
<feature type="region of interest" description="Disordered" evidence="11">
    <location>
        <begin position="195"/>
        <end position="261"/>
    </location>
</feature>
<dbReference type="GO" id="GO:0000278">
    <property type="term" value="P:mitotic cell cycle"/>
    <property type="evidence" value="ECO:0007669"/>
    <property type="project" value="UniProtKB-ARBA"/>
</dbReference>
<comment type="catalytic activity">
    <reaction evidence="9">
        <text>L-threonyl-[protein] + ATP = O-phospho-L-threonyl-[protein] + ADP + H(+)</text>
        <dbReference type="Rhea" id="RHEA:46608"/>
        <dbReference type="Rhea" id="RHEA-COMP:11060"/>
        <dbReference type="Rhea" id="RHEA-COMP:11605"/>
        <dbReference type="ChEBI" id="CHEBI:15378"/>
        <dbReference type="ChEBI" id="CHEBI:30013"/>
        <dbReference type="ChEBI" id="CHEBI:30616"/>
        <dbReference type="ChEBI" id="CHEBI:61977"/>
        <dbReference type="ChEBI" id="CHEBI:456216"/>
        <dbReference type="EC" id="2.7.11.1"/>
    </reaction>
</comment>
<keyword evidence="6 13" id="KW-0418">Kinase</keyword>
<reference evidence="13 14" key="1">
    <citation type="submission" date="2013-02" db="EMBL/GenBank/DDBJ databases">
        <title>The Genome Annotation of Plasmodium falciparum FCH/4.</title>
        <authorList>
            <consortium name="The Broad Institute Genome Sequencing Platform"/>
            <consortium name="The Broad Institute Genome Sequencing Center for Infectious Disease"/>
            <person name="Neafsey D."/>
            <person name="Hoffman S."/>
            <person name="Volkman S."/>
            <person name="Rosenthal P."/>
            <person name="Walker B."/>
            <person name="Young S.K."/>
            <person name="Zeng Q."/>
            <person name="Gargeya S."/>
            <person name="Fitzgerald M."/>
            <person name="Haas B."/>
            <person name="Abouelleil A."/>
            <person name="Allen A.W."/>
            <person name="Alvarado L."/>
            <person name="Arachchi H.M."/>
            <person name="Berlin A.M."/>
            <person name="Chapman S.B."/>
            <person name="Gainer-Dewar J."/>
            <person name="Goldberg J."/>
            <person name="Griggs A."/>
            <person name="Gujja S."/>
            <person name="Hansen M."/>
            <person name="Howarth C."/>
            <person name="Imamovic A."/>
            <person name="Ireland A."/>
            <person name="Larimer J."/>
            <person name="McCowan C."/>
            <person name="Murphy C."/>
            <person name="Pearson M."/>
            <person name="Poon T.W."/>
            <person name="Priest M."/>
            <person name="Roberts A."/>
            <person name="Saif S."/>
            <person name="Shea T."/>
            <person name="Sisk P."/>
            <person name="Sykes S."/>
            <person name="Wortman J."/>
            <person name="Nusbaum C."/>
            <person name="Birren B."/>
        </authorList>
    </citation>
    <scope>NUCLEOTIDE SEQUENCE [LARGE SCALE GENOMIC DNA]</scope>
    <source>
        <strain evidence="13 14">FCH/4</strain>
    </source>
</reference>
<evidence type="ECO:0000256" key="5">
    <source>
        <dbReference type="ARBA" id="ARBA00022741"/>
    </source>
</evidence>
<dbReference type="Pfam" id="PF00069">
    <property type="entry name" value="Pkinase"/>
    <property type="match status" value="1"/>
</dbReference>
<evidence type="ECO:0000256" key="7">
    <source>
        <dbReference type="ARBA" id="ARBA00022840"/>
    </source>
</evidence>
<reference evidence="13 14" key="2">
    <citation type="submission" date="2013-02" db="EMBL/GenBank/DDBJ databases">
        <title>The Genome Sequence of Plasmodium falciparum FCH/4.</title>
        <authorList>
            <consortium name="The Broad Institute Genome Sequencing Platform"/>
            <consortium name="The Broad Institute Genome Sequencing Center for Infectious Disease"/>
            <person name="Neafsey D."/>
            <person name="Cheeseman I."/>
            <person name="Volkman S."/>
            <person name="Adams J."/>
            <person name="Walker B."/>
            <person name="Young S.K."/>
            <person name="Zeng Q."/>
            <person name="Gargeya S."/>
            <person name="Fitzgerald M."/>
            <person name="Haas B."/>
            <person name="Abouelleil A."/>
            <person name="Alvarado L."/>
            <person name="Arachchi H.M."/>
            <person name="Berlin A.M."/>
            <person name="Chapman S.B."/>
            <person name="Dewar J."/>
            <person name="Goldberg J."/>
            <person name="Griggs A."/>
            <person name="Gujja S."/>
            <person name="Hansen M."/>
            <person name="Howarth C."/>
            <person name="Imamovic A."/>
            <person name="Larimer J."/>
            <person name="McCowan C."/>
            <person name="Murphy C."/>
            <person name="Neiman D."/>
            <person name="Pearson M."/>
            <person name="Priest M."/>
            <person name="Roberts A."/>
            <person name="Saif S."/>
            <person name="Shea T."/>
            <person name="Sisk P."/>
            <person name="Sykes S."/>
            <person name="Wortman J."/>
            <person name="Nusbaum C."/>
            <person name="Birren B."/>
        </authorList>
    </citation>
    <scope>NUCLEOTIDE SEQUENCE [LARGE SCALE GENOMIC DNA]</scope>
    <source>
        <strain evidence="13 14">FCH/4</strain>
    </source>
</reference>
<evidence type="ECO:0000256" key="6">
    <source>
        <dbReference type="ARBA" id="ARBA00022777"/>
    </source>
</evidence>
<dbReference type="EC" id="2.7.11.1" evidence="1"/>
<dbReference type="InterPro" id="IPR008271">
    <property type="entry name" value="Ser/Thr_kinase_AS"/>
</dbReference>
<dbReference type="PANTHER" id="PTHR13585">
    <property type="entry name" value="CHASCON, ISOFORM D-RELATED"/>
    <property type="match status" value="1"/>
</dbReference>
<evidence type="ECO:0000256" key="9">
    <source>
        <dbReference type="ARBA" id="ARBA00047899"/>
    </source>
</evidence>